<gene>
    <name evidence="9" type="ORF">OQ273_14005</name>
</gene>
<evidence type="ECO:0000256" key="3">
    <source>
        <dbReference type="ARBA" id="ARBA00022741"/>
    </source>
</evidence>
<protein>
    <submittedName>
        <fullName evidence="9">Four-carbon acid sugar kinase family protein</fullName>
    </submittedName>
</protein>
<dbReference type="Gene3D" id="3.40.980.20">
    <property type="entry name" value="Four-carbon acid sugar kinase, nucleotide binding domain"/>
    <property type="match status" value="1"/>
</dbReference>
<dbReference type="Pfam" id="PF17042">
    <property type="entry name" value="NBD_C"/>
    <property type="match status" value="1"/>
</dbReference>
<dbReference type="GO" id="GO:0016301">
    <property type="term" value="F:kinase activity"/>
    <property type="evidence" value="ECO:0007669"/>
    <property type="project" value="UniProtKB-KW"/>
</dbReference>
<evidence type="ECO:0000259" key="7">
    <source>
        <dbReference type="Pfam" id="PF07005"/>
    </source>
</evidence>
<comment type="caution">
    <text evidence="9">The sequence shown here is derived from an EMBL/GenBank/DDBJ whole genome shotgun (WGS) entry which is preliminary data.</text>
</comment>
<keyword evidence="3" id="KW-0547">Nucleotide-binding</keyword>
<reference evidence="9" key="1">
    <citation type="submission" date="2022-11" db="EMBL/GenBank/DDBJ databases">
        <title>Draft genome sequence of Hoeflea poritis E7-10 and Hoeflea prorocentri PM5-8, separated from scleractinian coral Porites lutea and marine dinoflagellate.</title>
        <authorList>
            <person name="Zhang G."/>
            <person name="Wei Q."/>
            <person name="Cai L."/>
        </authorList>
    </citation>
    <scope>NUCLEOTIDE SEQUENCE</scope>
    <source>
        <strain evidence="9">PM5-8</strain>
    </source>
</reference>
<proteinExistence type="inferred from homology"/>
<dbReference type="EMBL" id="JAPJZI010000001">
    <property type="protein sequence ID" value="MDA5399692.1"/>
    <property type="molecule type" value="Genomic_DNA"/>
</dbReference>
<evidence type="ECO:0000256" key="6">
    <source>
        <dbReference type="ARBA" id="ARBA00023277"/>
    </source>
</evidence>
<name>A0A9X3UJS1_9HYPH</name>
<keyword evidence="2" id="KW-0808">Transferase</keyword>
<keyword evidence="5" id="KW-0067">ATP-binding</keyword>
<dbReference type="InterPro" id="IPR042213">
    <property type="entry name" value="NBD_C_sf"/>
</dbReference>
<keyword evidence="10" id="KW-1185">Reference proteome</keyword>
<dbReference type="Gene3D" id="3.40.50.10840">
    <property type="entry name" value="Putative sugar-binding, N-terminal domain"/>
    <property type="match status" value="1"/>
</dbReference>
<dbReference type="GO" id="GO:0005524">
    <property type="term" value="F:ATP binding"/>
    <property type="evidence" value="ECO:0007669"/>
    <property type="project" value="UniProtKB-KW"/>
</dbReference>
<evidence type="ECO:0000256" key="1">
    <source>
        <dbReference type="ARBA" id="ARBA00005715"/>
    </source>
</evidence>
<keyword evidence="6" id="KW-0119">Carbohydrate metabolism</keyword>
<evidence type="ECO:0000256" key="4">
    <source>
        <dbReference type="ARBA" id="ARBA00022777"/>
    </source>
</evidence>
<dbReference type="AlphaFoldDB" id="A0A9X3UJS1"/>
<evidence type="ECO:0000256" key="2">
    <source>
        <dbReference type="ARBA" id="ARBA00022679"/>
    </source>
</evidence>
<dbReference type="InterPro" id="IPR037051">
    <property type="entry name" value="4-carb_acid_sugar_kinase_N_sf"/>
</dbReference>
<organism evidence="9 10">
    <name type="scientific">Hoeflea prorocentri</name>
    <dbReference type="NCBI Taxonomy" id="1922333"/>
    <lineage>
        <taxon>Bacteria</taxon>
        <taxon>Pseudomonadati</taxon>
        <taxon>Pseudomonadota</taxon>
        <taxon>Alphaproteobacteria</taxon>
        <taxon>Hyphomicrobiales</taxon>
        <taxon>Rhizobiaceae</taxon>
        <taxon>Hoeflea</taxon>
    </lineage>
</organism>
<evidence type="ECO:0000259" key="8">
    <source>
        <dbReference type="Pfam" id="PF17042"/>
    </source>
</evidence>
<evidence type="ECO:0000313" key="9">
    <source>
        <dbReference type="EMBL" id="MDA5399692.1"/>
    </source>
</evidence>
<comment type="similarity">
    <text evidence="1">Belongs to the four-carbon acid sugar kinase family.</text>
</comment>
<feature type="domain" description="Four-carbon acid sugar kinase nucleotide binding" evidence="8">
    <location>
        <begin position="261"/>
        <end position="418"/>
    </location>
</feature>
<dbReference type="InterPro" id="IPR010737">
    <property type="entry name" value="4-carb_acid_sugar_kinase_N"/>
</dbReference>
<evidence type="ECO:0000313" key="10">
    <source>
        <dbReference type="Proteomes" id="UP001151234"/>
    </source>
</evidence>
<sequence>MTDGERQSGSLITGIIADDLTGGVLVASSLVEQGILCPIVTRPSALDFLGDSLACVVAGRFRLAPPEEAVQWFDETQRALTERAACHIIYKYCATFDSTDCGNIGPCADALMQSTGADRLGFCTAFPSRGVTVYQGHIFLGSELLCNSDKRFDPVTPMPDSDLVAVLGRQTRREVMLVPRSVLADGVEATRCFIDAAVDRGAAYFLFDAIDDADIAVCAEVTETWPAMTGGDSLLAALPARHIKDRKSVPIIPPLPPGATAVIAGSCAGATLRQLERFADSYPVRQVVLADAAEDFDSAVADAMAWAGQQLPKGPVALSVAQGPEDVKRIQARLGVTEAKMLGERVCRAMACGLQALGVSRFIVAGGETSGAVADAIRLDAMHVYPLRDIPGGLCLGDAESGLCCYFKAGKMGSETILLDLVEIMGQGADDD</sequence>
<dbReference type="SUPFAM" id="SSF142764">
    <property type="entry name" value="YgbK-like"/>
    <property type="match status" value="1"/>
</dbReference>
<keyword evidence="4 9" id="KW-0418">Kinase</keyword>
<accession>A0A9X3UJS1</accession>
<dbReference type="Proteomes" id="UP001151234">
    <property type="component" value="Unassembled WGS sequence"/>
</dbReference>
<evidence type="ECO:0000256" key="5">
    <source>
        <dbReference type="ARBA" id="ARBA00022840"/>
    </source>
</evidence>
<dbReference type="InterPro" id="IPR031475">
    <property type="entry name" value="NBD_C"/>
</dbReference>
<dbReference type="RefSeq" id="WP_267991113.1">
    <property type="nucleotide sequence ID" value="NZ_JAPJZI010000001.1"/>
</dbReference>
<dbReference type="Pfam" id="PF07005">
    <property type="entry name" value="SBD_N"/>
    <property type="match status" value="1"/>
</dbReference>
<feature type="domain" description="Four-carbon acid sugar kinase N-terminal" evidence="7">
    <location>
        <begin position="14"/>
        <end position="238"/>
    </location>
</feature>